<accession>A0A8K0WNG7</accession>
<proteinExistence type="predicted"/>
<gene>
    <name evidence="1" type="ORF">B0I35DRAFT_411587</name>
</gene>
<evidence type="ECO:0000313" key="2">
    <source>
        <dbReference type="Proteomes" id="UP000813444"/>
    </source>
</evidence>
<organism evidence="1 2">
    <name type="scientific">Stachybotrys elegans</name>
    <dbReference type="NCBI Taxonomy" id="80388"/>
    <lineage>
        <taxon>Eukaryota</taxon>
        <taxon>Fungi</taxon>
        <taxon>Dikarya</taxon>
        <taxon>Ascomycota</taxon>
        <taxon>Pezizomycotina</taxon>
        <taxon>Sordariomycetes</taxon>
        <taxon>Hypocreomycetidae</taxon>
        <taxon>Hypocreales</taxon>
        <taxon>Stachybotryaceae</taxon>
        <taxon>Stachybotrys</taxon>
    </lineage>
</organism>
<dbReference type="Proteomes" id="UP000813444">
    <property type="component" value="Unassembled WGS sequence"/>
</dbReference>
<dbReference type="OrthoDB" id="4526039at2759"/>
<name>A0A8K0WNG7_9HYPO</name>
<dbReference type="AlphaFoldDB" id="A0A8K0WNG7"/>
<reference evidence="1" key="1">
    <citation type="journal article" date="2021" name="Nat. Commun.">
        <title>Genetic determinants of endophytism in the Arabidopsis root mycobiome.</title>
        <authorList>
            <person name="Mesny F."/>
            <person name="Miyauchi S."/>
            <person name="Thiergart T."/>
            <person name="Pickel B."/>
            <person name="Atanasova L."/>
            <person name="Karlsson M."/>
            <person name="Huettel B."/>
            <person name="Barry K.W."/>
            <person name="Haridas S."/>
            <person name="Chen C."/>
            <person name="Bauer D."/>
            <person name="Andreopoulos W."/>
            <person name="Pangilinan J."/>
            <person name="LaButti K."/>
            <person name="Riley R."/>
            <person name="Lipzen A."/>
            <person name="Clum A."/>
            <person name="Drula E."/>
            <person name="Henrissat B."/>
            <person name="Kohler A."/>
            <person name="Grigoriev I.V."/>
            <person name="Martin F.M."/>
            <person name="Hacquard S."/>
        </authorList>
    </citation>
    <scope>NUCLEOTIDE SEQUENCE</scope>
    <source>
        <strain evidence="1">MPI-CAGE-CH-0235</strain>
    </source>
</reference>
<protein>
    <submittedName>
        <fullName evidence="1">Uncharacterized protein</fullName>
    </submittedName>
</protein>
<keyword evidence="2" id="KW-1185">Reference proteome</keyword>
<evidence type="ECO:0000313" key="1">
    <source>
        <dbReference type="EMBL" id="KAH7311381.1"/>
    </source>
</evidence>
<sequence length="175" mass="19571">MTTLDPYPCLIRRKPVLLSTAQSPRVSIIHYSNVFPPPNATSSYTFAGYNLSQPYPGTFLADSSFTLDVSIWGNVEYSNTSRVRTWQQFSIGADDGLVQSESFEVHESWRFCNKWFLKPMGGNEEIAEDCEGFVSDGCLEALRSLASDQNYCDNSVGRPDECDGDDFAGVSYGWR</sequence>
<comment type="caution">
    <text evidence="1">The sequence shown here is derived from an EMBL/GenBank/DDBJ whole genome shotgun (WGS) entry which is preliminary data.</text>
</comment>
<dbReference type="EMBL" id="JAGPNK010000011">
    <property type="protein sequence ID" value="KAH7311381.1"/>
    <property type="molecule type" value="Genomic_DNA"/>
</dbReference>